<protein>
    <recommendedName>
        <fullName evidence="2">Regulatory protein YycH domain-containing protein</fullName>
    </recommendedName>
</protein>
<evidence type="ECO:0000256" key="1">
    <source>
        <dbReference type="SAM" id="MobiDB-lite"/>
    </source>
</evidence>
<proteinExistence type="predicted"/>
<evidence type="ECO:0000259" key="2">
    <source>
        <dbReference type="Pfam" id="PF07435"/>
    </source>
</evidence>
<comment type="caution">
    <text evidence="3">The sequence shown here is derived from an EMBL/GenBank/DDBJ whole genome shotgun (WGS) entry which is preliminary data.</text>
</comment>
<dbReference type="InterPro" id="IPR009996">
    <property type="entry name" value="YycH"/>
</dbReference>
<dbReference type="Gene3D" id="3.30.310.160">
    <property type="entry name" value="YycH protein, domain 2"/>
    <property type="match status" value="1"/>
</dbReference>
<dbReference type="Pfam" id="PF07435">
    <property type="entry name" value="YycH"/>
    <property type="match status" value="1"/>
</dbReference>
<feature type="compositionally biased region" description="Polar residues" evidence="1">
    <location>
        <begin position="465"/>
        <end position="478"/>
    </location>
</feature>
<evidence type="ECO:0000313" key="4">
    <source>
        <dbReference type="Proteomes" id="UP000680304"/>
    </source>
</evidence>
<dbReference type="InterPro" id="IPR042274">
    <property type="entry name" value="YycH/YycI_2"/>
</dbReference>
<keyword evidence="4" id="KW-1185">Reference proteome</keyword>
<dbReference type="EMBL" id="BOVJ01000075">
    <property type="protein sequence ID" value="GIQ63944.1"/>
    <property type="molecule type" value="Genomic_DNA"/>
</dbReference>
<dbReference type="Proteomes" id="UP000680304">
    <property type="component" value="Unassembled WGS sequence"/>
</dbReference>
<dbReference type="CDD" id="cd15787">
    <property type="entry name" value="YycH_N"/>
    <property type="match status" value="1"/>
</dbReference>
<accession>A0ABQ4N6Y5</accession>
<sequence>MMEKLKSAILAVLVALSLVQSYFLTYQVPGLGATVRTEQDYVNAEPMGREEQLEHLVFPEQMVLHFGRSRHTVLHPDDTFYNLIYGALQSREFGGFRRETVYSVDWDVIRDRDTGVELRFGTGIPVELLRKSLKLDDEPGMADELINRIWIYKKHDSDEVMTYFFSADGRTVFEAVKADLTVSDVDDYVGFGEYWTLYEPTPDGLYIPTRPVKSVEAVIGYETYSPELMRRNLFFDPAVTRALEKRGDSQIYTDGKRGLRVEQDGKWLEYTDPAAPQEGRVSQSEHVYASVQFVNEHGGWDGRHRLASAEVDGERGYVEFQQYYGTYPIVTVAPFRFGYMSLTLQQGVVVEYERSLITLRERPESKQVRWLPGGEALERALQGYDRRSEVKALYPALQALPAEEGLIRFEPVWAVRLTDGTQHILLGGMPPSFDGSALGTEVLVQPDEEGAGEDGRDAEGAQDETGSSGRSAGGNTAERNGDSGDANSAERSGDPGTEPDEAQEGAVREREAGGGPVGGPDGGEAEAAFLHPEAGAAVPLRGAGASRSGGAGHGLLQPSNLAGMKAVPEQAGGDG</sequence>
<name>A0ABQ4N6Y5_9BACL</name>
<gene>
    <name evidence="3" type="ORF">PACILC2_25120</name>
</gene>
<feature type="domain" description="Regulatory protein YycH" evidence="2">
    <location>
        <begin position="3"/>
        <end position="420"/>
    </location>
</feature>
<feature type="region of interest" description="Disordered" evidence="1">
    <location>
        <begin position="448"/>
        <end position="575"/>
    </location>
</feature>
<evidence type="ECO:0000313" key="3">
    <source>
        <dbReference type="EMBL" id="GIQ63944.1"/>
    </source>
</evidence>
<reference evidence="3 4" key="1">
    <citation type="submission" date="2021-04" db="EMBL/GenBank/DDBJ databases">
        <title>Draft genome sequence of Paenibacillus cisolokensis, LC2-13A.</title>
        <authorList>
            <person name="Uke A."/>
            <person name="Chhe C."/>
            <person name="Baramee S."/>
            <person name="Kosugi A."/>
        </authorList>
    </citation>
    <scope>NUCLEOTIDE SEQUENCE [LARGE SCALE GENOMIC DNA]</scope>
    <source>
        <strain evidence="3 4">LC2-13A</strain>
    </source>
</reference>
<organism evidence="3 4">
    <name type="scientific">Paenibacillus cisolokensis</name>
    <dbReference type="NCBI Taxonomy" id="1658519"/>
    <lineage>
        <taxon>Bacteria</taxon>
        <taxon>Bacillati</taxon>
        <taxon>Bacillota</taxon>
        <taxon>Bacilli</taxon>
        <taxon>Bacillales</taxon>
        <taxon>Paenibacillaceae</taxon>
        <taxon>Paenibacillus</taxon>
    </lineage>
</organism>
<dbReference type="RefSeq" id="WP_213528914.1">
    <property type="nucleotide sequence ID" value="NZ_BOVJ01000075.1"/>
</dbReference>
<feature type="compositionally biased region" description="Gly residues" evidence="1">
    <location>
        <begin position="513"/>
        <end position="522"/>
    </location>
</feature>